<dbReference type="SUPFAM" id="SSF52047">
    <property type="entry name" value="RNI-like"/>
    <property type="match status" value="1"/>
</dbReference>
<dbReference type="AlphaFoldDB" id="A0A9P6MBS6"/>
<feature type="region of interest" description="Disordered" evidence="2">
    <location>
        <begin position="919"/>
        <end position="950"/>
    </location>
</feature>
<dbReference type="InterPro" id="IPR011989">
    <property type="entry name" value="ARM-like"/>
</dbReference>
<sequence length="1176" mass="133645">MSEPFPVGGYLQEFRLSQPAGSEPSQATSIRTRYDNNASNEHFVLFEEIQTSFKHAVRVMKGMELVPFEVDHRFIRIEPLRIKYHSEVILDVVVDNPGKGIAEDTGRTNITLEEIAVCLATMVQNEVNKKHLHTEIKDHLRPQLQEINQNLEKNLMNTEKILMNTEKIENMGHTTLDRLSIIQDRVQALIIQTYELHEYPIPRLFIVLPKQQTNMDKVTKSFSNQYHLYFLCECGQHTISNNPEIPHEIHLAHHEGYDIQQPTEFLKKYGDHVLRVLQLIKYGFAVAGVVMPPLAHLKVVEGLETFQKAFQPIINDLKSKVESFINELEEQEDLGKKSSLDESAAHERTKFENVHVLKGAELRQIESYLIRHDKGRVLGNLNRIVTLDGHVKWVCNYHRGSHRDKSMQQLREVVRLNNGSLNMKTGKITVKLSSKKTAEQLYDAIKKAVTIQSLDIQLEWNASQKDLQLFADTVCDVKITQLDMDGSCFKTPILEGLRHSERYSPILKIMSEGSIQTLNLMQFTNFFNRVNKSSIVKADRLKVLTIDSNLALSDKGFKAVFIPIFKQCTNLKELRLTSEKRFELYQHFEEVDDLGNLSELTLTHMEHTVTLDIKTKTMTMTVTRLKNLTPDDEKFLRLSNLTVLKLKHAPEEPEEKEEKVRLAEILCMRAGLNEIQIGCRIEQVLATVDLIKSTRVQLIKQGSCRLSKLVLTDNSDSTHQDGIRMTLNFTDPSSDSSSASIEIMRAVVPLGSSNCIEEIVRQYGRSIHRLETTSSFNCRFATLLHTTFLNEGSSFRRLHLNTKSLEVEGRNNIDQVIACSPHLERLEWCLDELHQESQFQKLDWVLNQHAARLSAMILKGNESSMWIPKLAQKYPTRHKFPLLESFRIICSDKPNLSEACAGWIAAMVSAPRQGIAPSSLSSLSSQSSSSSTQPSSSQQAAARSPLTDTQEQWKPLKEIAVENVRLEPKGWESVIKSIDFSALETLSFNDTDFSLAQFKTLVNNIPKIYNGAEVPLTTLDVERTALATAEKVHEIWDQVRLFEKNAPLVDIKGLRSTTTRGTTRYYTIKALISDLQDERLLVRILSRRVENSEAVVVTPVGAVLDMSASIRKEVVSVLTKQIKLPEVSIQTLIEALQLEDHEMRRATVEVLGQVNSSGTVIEALISSLRDELERQE</sequence>
<protein>
    <submittedName>
        <fullName evidence="3">Uncharacterized protein</fullName>
    </submittedName>
</protein>
<dbReference type="Gene3D" id="1.25.10.10">
    <property type="entry name" value="Leucine-rich Repeat Variant"/>
    <property type="match status" value="1"/>
</dbReference>
<feature type="compositionally biased region" description="Low complexity" evidence="2">
    <location>
        <begin position="919"/>
        <end position="946"/>
    </location>
</feature>
<accession>A0A9P6MBS6</accession>
<evidence type="ECO:0000313" key="3">
    <source>
        <dbReference type="EMBL" id="KAF9988033.1"/>
    </source>
</evidence>
<organism evidence="3 4">
    <name type="scientific">Modicella reniformis</name>
    <dbReference type="NCBI Taxonomy" id="1440133"/>
    <lineage>
        <taxon>Eukaryota</taxon>
        <taxon>Fungi</taxon>
        <taxon>Fungi incertae sedis</taxon>
        <taxon>Mucoromycota</taxon>
        <taxon>Mortierellomycotina</taxon>
        <taxon>Mortierellomycetes</taxon>
        <taxon>Mortierellales</taxon>
        <taxon>Mortierellaceae</taxon>
        <taxon>Modicella</taxon>
    </lineage>
</organism>
<reference evidence="3" key="1">
    <citation type="journal article" date="2020" name="Fungal Divers.">
        <title>Resolving the Mortierellaceae phylogeny through synthesis of multi-gene phylogenetics and phylogenomics.</title>
        <authorList>
            <person name="Vandepol N."/>
            <person name="Liber J."/>
            <person name="Desiro A."/>
            <person name="Na H."/>
            <person name="Kennedy M."/>
            <person name="Barry K."/>
            <person name="Grigoriev I.V."/>
            <person name="Miller A.N."/>
            <person name="O'Donnell K."/>
            <person name="Stajich J.E."/>
            <person name="Bonito G."/>
        </authorList>
    </citation>
    <scope>NUCLEOTIDE SEQUENCE</scope>
    <source>
        <strain evidence="3">MES-2147</strain>
    </source>
</reference>
<evidence type="ECO:0000256" key="1">
    <source>
        <dbReference type="SAM" id="Coils"/>
    </source>
</evidence>
<keyword evidence="1" id="KW-0175">Coiled coil</keyword>
<evidence type="ECO:0000313" key="4">
    <source>
        <dbReference type="Proteomes" id="UP000749646"/>
    </source>
</evidence>
<gene>
    <name evidence="3" type="ORF">BGZ65_000207</name>
</gene>
<name>A0A9P6MBS6_9FUNG</name>
<keyword evidence="4" id="KW-1185">Reference proteome</keyword>
<proteinExistence type="predicted"/>
<dbReference type="Proteomes" id="UP000749646">
    <property type="component" value="Unassembled WGS sequence"/>
</dbReference>
<feature type="coiled-coil region" evidence="1">
    <location>
        <begin position="141"/>
        <end position="168"/>
    </location>
</feature>
<dbReference type="OrthoDB" id="2314558at2759"/>
<dbReference type="EMBL" id="JAAAHW010003146">
    <property type="protein sequence ID" value="KAF9988033.1"/>
    <property type="molecule type" value="Genomic_DNA"/>
</dbReference>
<comment type="caution">
    <text evidence="3">The sequence shown here is derived from an EMBL/GenBank/DDBJ whole genome shotgun (WGS) entry which is preliminary data.</text>
</comment>
<evidence type="ECO:0000256" key="2">
    <source>
        <dbReference type="SAM" id="MobiDB-lite"/>
    </source>
</evidence>